<dbReference type="Proteomes" id="UP000694864">
    <property type="component" value="Chromosome 15"/>
</dbReference>
<sequence>MGENQKETSFTFEIDNFWEKGAAFSRWGTDSRFLPLTKLREEGLLENKLIIQVEINVVEIVNQEDATDKEMLDVHGFQLLYSQVTSASRLFEDHPDIAVNFIPQIPLVKTAYMSSLLGLIETLNKPSHCFTETELYNAKRELNELTRAGFKLDWLDTKLYELSFDDKDHKAISDWYPLEDWIKF</sequence>
<dbReference type="RefSeq" id="XP_010468069.1">
    <property type="nucleotide sequence ID" value="XM_010469767.2"/>
</dbReference>
<proteinExistence type="predicted"/>
<accession>A0ABM0WAG2</accession>
<dbReference type="PANTHER" id="PTHR46236">
    <property type="entry name" value="TRAF-LIKE SUPERFAMILY PROTEIN"/>
    <property type="match status" value="1"/>
</dbReference>
<organism evidence="1 2">
    <name type="scientific">Camelina sativa</name>
    <name type="common">False flax</name>
    <name type="synonym">Myagrum sativum</name>
    <dbReference type="NCBI Taxonomy" id="90675"/>
    <lineage>
        <taxon>Eukaryota</taxon>
        <taxon>Viridiplantae</taxon>
        <taxon>Streptophyta</taxon>
        <taxon>Embryophyta</taxon>
        <taxon>Tracheophyta</taxon>
        <taxon>Spermatophyta</taxon>
        <taxon>Magnoliopsida</taxon>
        <taxon>eudicotyledons</taxon>
        <taxon>Gunneridae</taxon>
        <taxon>Pentapetalae</taxon>
        <taxon>rosids</taxon>
        <taxon>malvids</taxon>
        <taxon>Brassicales</taxon>
        <taxon>Brassicaceae</taxon>
        <taxon>Camelineae</taxon>
        <taxon>Camelina</taxon>
    </lineage>
</organism>
<name>A0ABM0WAG2_CAMSA</name>
<dbReference type="InterPro" id="IPR050804">
    <property type="entry name" value="MCC"/>
</dbReference>
<reference evidence="1" key="1">
    <citation type="journal article" date="2014" name="Nat. Commun.">
        <title>The emerging biofuel crop Camelina sativa retains a highly undifferentiated hexaploid genome structure.</title>
        <authorList>
            <person name="Kagale S."/>
            <person name="Koh C."/>
            <person name="Nixon J."/>
            <person name="Bollina V."/>
            <person name="Clarke W.E."/>
            <person name="Tuteja R."/>
            <person name="Spillane C."/>
            <person name="Robinson S.J."/>
            <person name="Links M.G."/>
            <person name="Clarke C."/>
            <person name="Higgins E.E."/>
            <person name="Huebert T."/>
            <person name="Sharpe A.G."/>
            <person name="Parkin I.A."/>
        </authorList>
    </citation>
    <scope>NUCLEOTIDE SEQUENCE [LARGE SCALE GENOMIC DNA]</scope>
    <source>
        <strain evidence="1">cv. DH55</strain>
    </source>
</reference>
<gene>
    <name evidence="2" type="primary">LOC104748072</name>
</gene>
<evidence type="ECO:0000313" key="1">
    <source>
        <dbReference type="Proteomes" id="UP000694864"/>
    </source>
</evidence>
<keyword evidence="1" id="KW-1185">Reference proteome</keyword>
<evidence type="ECO:0000313" key="2">
    <source>
        <dbReference type="RefSeq" id="XP_010468069.1"/>
    </source>
</evidence>
<protein>
    <submittedName>
        <fullName evidence="2">MATH domain and coiled-coil domain-containing protein At2g42470-like</fullName>
    </submittedName>
</protein>
<dbReference type="PANTHER" id="PTHR46236:SF12">
    <property type="entry name" value="MATH DOMAIN-CONTAINING PROTEIN"/>
    <property type="match status" value="1"/>
</dbReference>
<dbReference type="GeneID" id="104748072"/>
<reference evidence="2" key="2">
    <citation type="submission" date="2025-08" db="UniProtKB">
        <authorList>
            <consortium name="RefSeq"/>
        </authorList>
    </citation>
    <scope>IDENTIFICATION</scope>
    <source>
        <tissue evidence="2">Leaf</tissue>
    </source>
</reference>